<sequence>MDSLPEHCVSTILALKSPKDACKPARVSRAFQSAAQSDVVWDGFLPPDCDAVLARLLRPPQVRFRGGALPQPIDSGRKSFKLERPSGKISYVPSARELPIAWGDVPMYWTWKFVPDSRPNAKCPQQCFSPNTLYKAFLIMKISHRAYGLDEMPSQASIKLKNQVVFSSTAILQQGREEKVLIEREDGWMMWVVKLSFMEVKGYQLKVGIVIEGIEVRPKRIV</sequence>
<evidence type="ECO:0000313" key="1">
    <source>
        <dbReference type="EMBL" id="KAL3750076.1"/>
    </source>
</evidence>
<comment type="caution">
    <text evidence="1">The sequence shown here is derived from an EMBL/GenBank/DDBJ whole genome shotgun (WGS) entry which is preliminary data.</text>
</comment>
<dbReference type="PANTHER" id="PTHR32278:SF15">
    <property type="entry name" value="F-BOX PROTEIN PP2-B13-RELATED"/>
    <property type="match status" value="1"/>
</dbReference>
<dbReference type="SUPFAM" id="SSF81383">
    <property type="entry name" value="F-box domain"/>
    <property type="match status" value="1"/>
</dbReference>
<dbReference type="PANTHER" id="PTHR32278">
    <property type="entry name" value="F-BOX DOMAIN-CONTAINING PROTEIN"/>
    <property type="match status" value="1"/>
</dbReference>
<gene>
    <name evidence="1" type="ORF">ACJRO7_011111</name>
</gene>
<dbReference type="EMBL" id="JBJKBG010000002">
    <property type="protein sequence ID" value="KAL3750076.1"/>
    <property type="molecule type" value="Genomic_DNA"/>
</dbReference>
<accession>A0ABD3LE64</accession>
<evidence type="ECO:0000313" key="2">
    <source>
        <dbReference type="Proteomes" id="UP001634007"/>
    </source>
</evidence>
<proteinExistence type="predicted"/>
<dbReference type="CDD" id="cd22162">
    <property type="entry name" value="F-box_AtSKIP3-like"/>
    <property type="match status" value="1"/>
</dbReference>
<dbReference type="InterPro" id="IPR025886">
    <property type="entry name" value="PP2-like"/>
</dbReference>
<keyword evidence="2" id="KW-1185">Reference proteome</keyword>
<reference evidence="1 2" key="1">
    <citation type="submission" date="2024-11" db="EMBL/GenBank/DDBJ databases">
        <title>Chromosome-level genome assembly of Eucalyptus globulus Labill. provides insights into its genome evolution.</title>
        <authorList>
            <person name="Li X."/>
        </authorList>
    </citation>
    <scope>NUCLEOTIDE SEQUENCE [LARGE SCALE GENOMIC DNA]</scope>
    <source>
        <strain evidence="1">CL2024</strain>
        <tissue evidence="1">Fresh tender leaves</tissue>
    </source>
</reference>
<name>A0ABD3LE64_EUCGL</name>
<protein>
    <recommendedName>
        <fullName evidence="3">F-box domain-containing protein</fullName>
    </recommendedName>
</protein>
<dbReference type="Proteomes" id="UP001634007">
    <property type="component" value="Unassembled WGS sequence"/>
</dbReference>
<evidence type="ECO:0008006" key="3">
    <source>
        <dbReference type="Google" id="ProtNLM"/>
    </source>
</evidence>
<dbReference type="InterPro" id="IPR036047">
    <property type="entry name" value="F-box-like_dom_sf"/>
</dbReference>
<organism evidence="1 2">
    <name type="scientific">Eucalyptus globulus</name>
    <name type="common">Tasmanian blue gum</name>
    <dbReference type="NCBI Taxonomy" id="34317"/>
    <lineage>
        <taxon>Eukaryota</taxon>
        <taxon>Viridiplantae</taxon>
        <taxon>Streptophyta</taxon>
        <taxon>Embryophyta</taxon>
        <taxon>Tracheophyta</taxon>
        <taxon>Spermatophyta</taxon>
        <taxon>Magnoliopsida</taxon>
        <taxon>eudicotyledons</taxon>
        <taxon>Gunneridae</taxon>
        <taxon>Pentapetalae</taxon>
        <taxon>rosids</taxon>
        <taxon>malvids</taxon>
        <taxon>Myrtales</taxon>
        <taxon>Myrtaceae</taxon>
        <taxon>Myrtoideae</taxon>
        <taxon>Eucalypteae</taxon>
        <taxon>Eucalyptus</taxon>
    </lineage>
</organism>
<dbReference type="Pfam" id="PF14299">
    <property type="entry name" value="PP2"/>
    <property type="match status" value="1"/>
</dbReference>
<dbReference type="AlphaFoldDB" id="A0ABD3LE64"/>